<feature type="coiled-coil region" evidence="1">
    <location>
        <begin position="67"/>
        <end position="128"/>
    </location>
</feature>
<evidence type="ECO:0000256" key="2">
    <source>
        <dbReference type="SAM" id="MobiDB-lite"/>
    </source>
</evidence>
<feature type="region of interest" description="Disordered" evidence="2">
    <location>
        <begin position="1"/>
        <end position="49"/>
    </location>
</feature>
<proteinExistence type="predicted"/>
<keyword evidence="1" id="KW-0175">Coiled coil</keyword>
<accession>A0ABX8YYI5</accession>
<organism evidence="4 5">
    <name type="scientific">Candidatus Rhabdochlamydia porcellionis</name>
    <dbReference type="NCBI Taxonomy" id="225148"/>
    <lineage>
        <taxon>Bacteria</taxon>
        <taxon>Pseudomonadati</taxon>
        <taxon>Chlamydiota</taxon>
        <taxon>Chlamydiia</taxon>
        <taxon>Parachlamydiales</taxon>
        <taxon>Candidatus Rhabdochlamydiaceae</taxon>
        <taxon>Candidatus Rhabdochlamydia</taxon>
    </lineage>
</organism>
<evidence type="ECO:0000313" key="4">
    <source>
        <dbReference type="EMBL" id="QZA58386.1"/>
    </source>
</evidence>
<keyword evidence="3" id="KW-0472">Membrane</keyword>
<keyword evidence="5" id="KW-1185">Reference proteome</keyword>
<dbReference type="Proteomes" id="UP000822862">
    <property type="component" value="Chromosome"/>
</dbReference>
<gene>
    <name evidence="4" type="ORF">RHAB15C_0000259</name>
</gene>
<feature type="compositionally biased region" description="Polar residues" evidence="2">
    <location>
        <begin position="347"/>
        <end position="360"/>
    </location>
</feature>
<reference evidence="4 5" key="1">
    <citation type="submission" date="2021-05" db="EMBL/GenBank/DDBJ databases">
        <title>Ecology and evolution of chlamydial symbionts of arthropods.</title>
        <authorList>
            <person name="Halter T."/>
            <person name="Sixt B.S."/>
            <person name="Toenshoff E.R."/>
            <person name="Koestlbacher S."/>
            <person name="Schulz F."/>
            <person name="Kostanjsek R."/>
            <person name="Collingro A."/>
            <person name="Hendrickx F."/>
            <person name="Horn M."/>
        </authorList>
    </citation>
    <scope>NUCLEOTIDE SEQUENCE [LARGE SCALE GENOMIC DNA]</scope>
    <source>
        <strain evidence="4 5">15C</strain>
    </source>
</reference>
<name>A0ABX8YYI5_9BACT</name>
<evidence type="ECO:0000256" key="3">
    <source>
        <dbReference type="SAM" id="Phobius"/>
    </source>
</evidence>
<feature type="region of interest" description="Disordered" evidence="2">
    <location>
        <begin position="347"/>
        <end position="372"/>
    </location>
</feature>
<keyword evidence="3" id="KW-1133">Transmembrane helix</keyword>
<evidence type="ECO:0000313" key="5">
    <source>
        <dbReference type="Proteomes" id="UP000822862"/>
    </source>
</evidence>
<dbReference type="EMBL" id="CP075585">
    <property type="protein sequence ID" value="QZA58386.1"/>
    <property type="molecule type" value="Genomic_DNA"/>
</dbReference>
<keyword evidence="3" id="KW-0812">Transmembrane</keyword>
<feature type="transmembrane region" description="Helical" evidence="3">
    <location>
        <begin position="247"/>
        <end position="264"/>
    </location>
</feature>
<feature type="compositionally biased region" description="Polar residues" evidence="2">
    <location>
        <begin position="1"/>
        <end position="32"/>
    </location>
</feature>
<feature type="transmembrane region" description="Helical" evidence="3">
    <location>
        <begin position="270"/>
        <end position="292"/>
    </location>
</feature>
<dbReference type="RefSeq" id="WP_194845488.1">
    <property type="nucleotide sequence ID" value="NZ_CP075585.1"/>
</dbReference>
<protein>
    <submittedName>
        <fullName evidence="4">Uncharacterized protein</fullName>
    </submittedName>
</protein>
<sequence>MSDITTNTTSSEKIIQPASGSVKQKTSLPFSRQQDDLPYTGSTDPIPPEQLKQIEQDLAHLHASKQIQHQSEQLQKYAASLKEFNKEDLEQIKQEIANLSSKQLEDLINQLKKHFSQLQATLIELKKQKKIDPEKADLILDTIDTLSSKDLQNLSKDDQQKLNNTIDALKEKVTELIQNKQVEPKEANVLILFLAFAKAQMDQNDKAMLAGIQQTKVKTTQLELQAEKQKDLAGQSTQGRHFSTTKAVIFGLVAAALGGLLAFFTGGISVVLAGAAIGAGIGAASIGIVATVEDKNPDALGLGGITDTGPDSKIMSKLQALLAYCNTQTQKLSSQLGSTEKMFVENTSDRSTQLGQQAGQAISDMGKIMEPR</sequence>
<evidence type="ECO:0000256" key="1">
    <source>
        <dbReference type="SAM" id="Coils"/>
    </source>
</evidence>